<dbReference type="AlphaFoldDB" id="A0A2M4CF82"/>
<keyword evidence="1" id="KW-0732">Signal</keyword>
<sequence>MFVLHGGLTVGSLSATVATADVSIALELVGWSFAWSPATTPADDSHSAPATDDITGVVCTFFDSRST</sequence>
<accession>A0A2M4CF82</accession>
<dbReference type="EMBL" id="GGFJ01014856">
    <property type="protein sequence ID" value="MBW63997.1"/>
    <property type="molecule type" value="Transcribed_RNA"/>
</dbReference>
<name>A0A2M4CF82_9DIPT</name>
<evidence type="ECO:0000313" key="2">
    <source>
        <dbReference type="EMBL" id="MBW63997.1"/>
    </source>
</evidence>
<protein>
    <submittedName>
        <fullName evidence="2">Putative secreted protein</fullName>
    </submittedName>
</protein>
<reference evidence="2" key="1">
    <citation type="submission" date="2018-01" db="EMBL/GenBank/DDBJ databases">
        <title>An insight into the sialome of Amazonian anophelines.</title>
        <authorList>
            <person name="Ribeiro J.M."/>
            <person name="Scarpassa V."/>
            <person name="Calvo E."/>
        </authorList>
    </citation>
    <scope>NUCLEOTIDE SEQUENCE</scope>
    <source>
        <tissue evidence="2">Salivary glands</tissue>
    </source>
</reference>
<organism evidence="2">
    <name type="scientific">Anopheles marajoara</name>
    <dbReference type="NCBI Taxonomy" id="58244"/>
    <lineage>
        <taxon>Eukaryota</taxon>
        <taxon>Metazoa</taxon>
        <taxon>Ecdysozoa</taxon>
        <taxon>Arthropoda</taxon>
        <taxon>Hexapoda</taxon>
        <taxon>Insecta</taxon>
        <taxon>Pterygota</taxon>
        <taxon>Neoptera</taxon>
        <taxon>Endopterygota</taxon>
        <taxon>Diptera</taxon>
        <taxon>Nematocera</taxon>
        <taxon>Culicoidea</taxon>
        <taxon>Culicidae</taxon>
        <taxon>Anophelinae</taxon>
        <taxon>Anopheles</taxon>
    </lineage>
</organism>
<evidence type="ECO:0000256" key="1">
    <source>
        <dbReference type="SAM" id="SignalP"/>
    </source>
</evidence>
<proteinExistence type="predicted"/>
<feature type="chain" id="PRO_5014753309" evidence="1">
    <location>
        <begin position="20"/>
        <end position="67"/>
    </location>
</feature>
<feature type="signal peptide" evidence="1">
    <location>
        <begin position="1"/>
        <end position="19"/>
    </location>
</feature>